<organism evidence="1 2">
    <name type="scientific">Rattus norvegicus</name>
    <name type="common">Rat</name>
    <dbReference type="NCBI Taxonomy" id="10116"/>
    <lineage>
        <taxon>Eukaryota</taxon>
        <taxon>Metazoa</taxon>
        <taxon>Chordata</taxon>
        <taxon>Craniata</taxon>
        <taxon>Vertebrata</taxon>
        <taxon>Euteleostomi</taxon>
        <taxon>Mammalia</taxon>
        <taxon>Eutheria</taxon>
        <taxon>Euarchontoglires</taxon>
        <taxon>Glires</taxon>
        <taxon>Rodentia</taxon>
        <taxon>Myomorpha</taxon>
        <taxon>Muroidea</taxon>
        <taxon>Muridae</taxon>
        <taxon>Murinae</taxon>
        <taxon>Rattus</taxon>
    </lineage>
</organism>
<name>A6KHB4_RAT</name>
<reference evidence="1 2" key="1">
    <citation type="submission" date="2005-07" db="EMBL/GenBank/DDBJ databases">
        <authorList>
            <person name="Mural R.J."/>
            <person name="Li P.W."/>
            <person name="Adams M.D."/>
            <person name="Amanatides P.G."/>
            <person name="Baden-Tillson H."/>
            <person name="Barnstead M."/>
            <person name="Chin S.H."/>
            <person name="Dew I."/>
            <person name="Evans C.A."/>
            <person name="Ferriera S."/>
            <person name="Flanigan M."/>
            <person name="Fosler C."/>
            <person name="Glodek A."/>
            <person name="Gu Z."/>
            <person name="Holt R.A."/>
            <person name="Jennings D."/>
            <person name="Kraft C.L."/>
            <person name="Lu F."/>
            <person name="Nguyen T."/>
            <person name="Nusskern D.R."/>
            <person name="Pfannkoch C.M."/>
            <person name="Sitter C."/>
            <person name="Sutton G.G."/>
            <person name="Venter J.C."/>
            <person name="Wang Z."/>
            <person name="Woodage T."/>
            <person name="Zheng X.H."/>
            <person name="Zhong F."/>
        </authorList>
    </citation>
    <scope>NUCLEOTIDE SEQUENCE [LARGE SCALE GENOMIC DNA]</scope>
    <source>
        <strain>BN</strain>
        <strain evidence="2">Sprague-Dawley</strain>
    </source>
</reference>
<proteinExistence type="predicted"/>
<dbReference type="EMBL" id="CH474049">
    <property type="protein sequence ID" value="EDM14343.1"/>
    <property type="molecule type" value="Genomic_DNA"/>
</dbReference>
<sequence length="128" mass="14551">MHAWSSPPNRRQAAPLKTVSSQSFAVHNCGHGPCEPLNFLSLSSFRRFLSLASFSSPIAFRGNKQEFPNLVFWVKWRSRRWMTNSEPLATRIVRIHVLNSLIITPVPGTSIIQLCKCKLKVRHRGAQL</sequence>
<protein>
    <submittedName>
        <fullName evidence="1">RCG23451</fullName>
    </submittedName>
</protein>
<gene>
    <name evidence="1" type="ORF">rCG_23451</name>
</gene>
<dbReference type="Proteomes" id="UP000234681">
    <property type="component" value="Chromosome 15"/>
</dbReference>
<dbReference type="AlphaFoldDB" id="A6KHB4"/>
<evidence type="ECO:0000313" key="2">
    <source>
        <dbReference type="Proteomes" id="UP000234681"/>
    </source>
</evidence>
<evidence type="ECO:0000313" key="1">
    <source>
        <dbReference type="EMBL" id="EDM14343.1"/>
    </source>
</evidence>
<accession>A6KHB4</accession>